<feature type="chain" id="PRO_5035480748" evidence="2">
    <location>
        <begin position="19"/>
        <end position="374"/>
    </location>
</feature>
<dbReference type="CDD" id="cd00413">
    <property type="entry name" value="Glyco_hydrolase_16"/>
    <property type="match status" value="1"/>
</dbReference>
<keyword evidence="2" id="KW-0732">Signal</keyword>
<dbReference type="GO" id="GO:0004553">
    <property type="term" value="F:hydrolase activity, hydrolyzing O-glycosyl compounds"/>
    <property type="evidence" value="ECO:0007669"/>
    <property type="project" value="InterPro"/>
</dbReference>
<organism evidence="4 5">
    <name type="scientific">Stachybotrys elegans</name>
    <dbReference type="NCBI Taxonomy" id="80388"/>
    <lineage>
        <taxon>Eukaryota</taxon>
        <taxon>Fungi</taxon>
        <taxon>Dikarya</taxon>
        <taxon>Ascomycota</taxon>
        <taxon>Pezizomycotina</taxon>
        <taxon>Sordariomycetes</taxon>
        <taxon>Hypocreomycetidae</taxon>
        <taxon>Hypocreales</taxon>
        <taxon>Stachybotryaceae</taxon>
        <taxon>Stachybotrys</taxon>
    </lineage>
</organism>
<dbReference type="PANTHER" id="PTHR38121:SF5">
    <property type="entry name" value="GH16 DOMAIN-CONTAINING PROTEIN"/>
    <property type="match status" value="1"/>
</dbReference>
<feature type="compositionally biased region" description="Basic and acidic residues" evidence="1">
    <location>
        <begin position="321"/>
        <end position="330"/>
    </location>
</feature>
<comment type="caution">
    <text evidence="4">The sequence shown here is derived from an EMBL/GenBank/DDBJ whole genome shotgun (WGS) entry which is preliminary data.</text>
</comment>
<reference evidence="4" key="1">
    <citation type="journal article" date="2021" name="Nat. Commun.">
        <title>Genetic determinants of endophytism in the Arabidopsis root mycobiome.</title>
        <authorList>
            <person name="Mesny F."/>
            <person name="Miyauchi S."/>
            <person name="Thiergart T."/>
            <person name="Pickel B."/>
            <person name="Atanasova L."/>
            <person name="Karlsson M."/>
            <person name="Huettel B."/>
            <person name="Barry K.W."/>
            <person name="Haridas S."/>
            <person name="Chen C."/>
            <person name="Bauer D."/>
            <person name="Andreopoulos W."/>
            <person name="Pangilinan J."/>
            <person name="LaButti K."/>
            <person name="Riley R."/>
            <person name="Lipzen A."/>
            <person name="Clum A."/>
            <person name="Drula E."/>
            <person name="Henrissat B."/>
            <person name="Kohler A."/>
            <person name="Grigoriev I.V."/>
            <person name="Martin F.M."/>
            <person name="Hacquard S."/>
        </authorList>
    </citation>
    <scope>NUCLEOTIDE SEQUENCE</scope>
    <source>
        <strain evidence="4">MPI-CAGE-CH-0235</strain>
    </source>
</reference>
<keyword evidence="4" id="KW-0378">Hydrolase</keyword>
<feature type="region of interest" description="Disordered" evidence="1">
    <location>
        <begin position="319"/>
        <end position="348"/>
    </location>
</feature>
<evidence type="ECO:0000313" key="4">
    <source>
        <dbReference type="EMBL" id="KAH7313280.1"/>
    </source>
</evidence>
<dbReference type="AlphaFoldDB" id="A0A8K0SRB0"/>
<dbReference type="InterPro" id="IPR000757">
    <property type="entry name" value="Beta-glucanase-like"/>
</dbReference>
<dbReference type="SUPFAM" id="SSF49899">
    <property type="entry name" value="Concanavalin A-like lectins/glucanases"/>
    <property type="match status" value="1"/>
</dbReference>
<dbReference type="Pfam" id="PF00722">
    <property type="entry name" value="Glyco_hydro_16"/>
    <property type="match status" value="1"/>
</dbReference>
<evidence type="ECO:0000256" key="1">
    <source>
        <dbReference type="SAM" id="MobiDB-lite"/>
    </source>
</evidence>
<sequence>MMRRHLFLLGFFPLLVLSDCECGYMVRSPDREDGAWVFADMLETDFTQTEDIATNGDWVRQGFNVTAEAGRGEYGKAFLPDNVFSHRTSATGSGTDAGVQLRVRSLVSGTDMVPVAELDTSRRDLHWGSFRAGMKLAEVEGTCAAFFWYFNDTQEIDMEFLSREFDHARGVYPVHLVIQTRDALAAGFNAQNTDTYKQVNLAFDPTAGFHEYRFDYLPGRVIFYADSEKLAEMEGSAMPSSAGHLILQHWSNGNPQWSGGPPVQDALLTVSYVKAYFSSLDATLRETTKDECSAEDNDGAVCIVPDGVAVNASTGGWFISRDGDPSRNKEGTVGNDGDDSESGAASPDCNEGSVAIKVMAMAVSLVGSIALALL</sequence>
<dbReference type="PANTHER" id="PTHR38121">
    <property type="entry name" value="GH16 DOMAIN-CONTAINING PROTEIN"/>
    <property type="match status" value="1"/>
</dbReference>
<feature type="domain" description="GH16" evidence="3">
    <location>
        <begin position="72"/>
        <end position="281"/>
    </location>
</feature>
<protein>
    <submittedName>
        <fullName evidence="4">Family 16 glycoside hydrolase</fullName>
    </submittedName>
</protein>
<proteinExistence type="predicted"/>
<dbReference type="Proteomes" id="UP000813444">
    <property type="component" value="Unassembled WGS sequence"/>
</dbReference>
<gene>
    <name evidence="4" type="ORF">B0I35DRAFT_512977</name>
</gene>
<dbReference type="Gene3D" id="2.60.120.200">
    <property type="match status" value="1"/>
</dbReference>
<evidence type="ECO:0000313" key="5">
    <source>
        <dbReference type="Proteomes" id="UP000813444"/>
    </source>
</evidence>
<name>A0A8K0SRB0_9HYPO</name>
<dbReference type="EMBL" id="JAGPNK010000009">
    <property type="protein sequence ID" value="KAH7313280.1"/>
    <property type="molecule type" value="Genomic_DNA"/>
</dbReference>
<evidence type="ECO:0000256" key="2">
    <source>
        <dbReference type="SAM" id="SignalP"/>
    </source>
</evidence>
<dbReference type="PROSITE" id="PS51762">
    <property type="entry name" value="GH16_2"/>
    <property type="match status" value="1"/>
</dbReference>
<feature type="signal peptide" evidence="2">
    <location>
        <begin position="1"/>
        <end position="18"/>
    </location>
</feature>
<keyword evidence="5" id="KW-1185">Reference proteome</keyword>
<accession>A0A8K0SRB0</accession>
<dbReference type="OrthoDB" id="25131at2759"/>
<evidence type="ECO:0000259" key="3">
    <source>
        <dbReference type="PROSITE" id="PS51762"/>
    </source>
</evidence>
<dbReference type="InterPro" id="IPR013320">
    <property type="entry name" value="ConA-like_dom_sf"/>
</dbReference>
<dbReference type="GO" id="GO:0005975">
    <property type="term" value="P:carbohydrate metabolic process"/>
    <property type="evidence" value="ECO:0007669"/>
    <property type="project" value="InterPro"/>
</dbReference>